<dbReference type="EC" id="2.5.1.18" evidence="2"/>
<dbReference type="InterPro" id="IPR040077">
    <property type="entry name" value="GST_C_Theta"/>
</dbReference>
<comment type="catalytic activity">
    <reaction evidence="5">
        <text>RX + glutathione = an S-substituted glutathione + a halide anion + H(+)</text>
        <dbReference type="Rhea" id="RHEA:16437"/>
        <dbReference type="ChEBI" id="CHEBI:15378"/>
        <dbReference type="ChEBI" id="CHEBI:16042"/>
        <dbReference type="ChEBI" id="CHEBI:17792"/>
        <dbReference type="ChEBI" id="CHEBI:57925"/>
        <dbReference type="ChEBI" id="CHEBI:90779"/>
        <dbReference type="EC" id="2.5.1.18"/>
    </reaction>
</comment>
<name>A0A8T2DMD2_ARASU</name>
<dbReference type="Pfam" id="PF02798">
    <property type="entry name" value="GST_N"/>
    <property type="match status" value="2"/>
</dbReference>
<evidence type="ECO:0000256" key="6">
    <source>
        <dbReference type="SAM" id="MobiDB-lite"/>
    </source>
</evidence>
<keyword evidence="3" id="KW-0216">Detoxification</keyword>
<evidence type="ECO:0000256" key="5">
    <source>
        <dbReference type="ARBA" id="ARBA00047960"/>
    </source>
</evidence>
<dbReference type="OrthoDB" id="1924787at2759"/>
<gene>
    <name evidence="11" type="ORF">ISN44_As05g035300</name>
</gene>
<dbReference type="PROSITE" id="PS50405">
    <property type="entry name" value="GST_CTER"/>
    <property type="match status" value="1"/>
</dbReference>
<dbReference type="CDD" id="cd03050">
    <property type="entry name" value="GST_N_Theta"/>
    <property type="match status" value="1"/>
</dbReference>
<proteinExistence type="inferred from homology"/>
<dbReference type="Pfam" id="PF03016">
    <property type="entry name" value="Exostosin_GT47"/>
    <property type="match status" value="1"/>
</dbReference>
<dbReference type="InterPro" id="IPR040075">
    <property type="entry name" value="GST_N_Theta"/>
</dbReference>
<dbReference type="GO" id="GO:0004364">
    <property type="term" value="F:glutathione transferase activity"/>
    <property type="evidence" value="ECO:0007669"/>
    <property type="project" value="UniProtKB-EC"/>
</dbReference>
<accession>A0A8T2DMD2</accession>
<feature type="region of interest" description="Disordered" evidence="6">
    <location>
        <begin position="795"/>
        <end position="838"/>
    </location>
</feature>
<feature type="domain" description="GST N-terminal" evidence="9">
    <location>
        <begin position="1220"/>
        <end position="1269"/>
    </location>
</feature>
<keyword evidence="7" id="KW-0812">Transmembrane</keyword>
<evidence type="ECO:0000256" key="7">
    <source>
        <dbReference type="SAM" id="Phobius"/>
    </source>
</evidence>
<feature type="domain" description="GST C-terminal" evidence="10">
    <location>
        <begin position="655"/>
        <end position="792"/>
    </location>
</feature>
<dbReference type="FunFam" id="1.20.1050.10:FF:000039">
    <property type="entry name" value="Glutathione S-transferase theta-1"/>
    <property type="match status" value="1"/>
</dbReference>
<evidence type="ECO:0000256" key="4">
    <source>
        <dbReference type="ARBA" id="ARBA00022679"/>
    </source>
</evidence>
<feature type="transmembrane region" description="Helical" evidence="7">
    <location>
        <begin position="28"/>
        <end position="54"/>
    </location>
</feature>
<evidence type="ECO:0000259" key="9">
    <source>
        <dbReference type="PROSITE" id="PS50404"/>
    </source>
</evidence>
<dbReference type="PROSITE" id="PS50090">
    <property type="entry name" value="MYB_LIKE"/>
    <property type="match status" value="2"/>
</dbReference>
<dbReference type="SFLD" id="SFLDG01153">
    <property type="entry name" value="Main.4:_Theta-like"/>
    <property type="match status" value="1"/>
</dbReference>
<dbReference type="InterPro" id="IPR040911">
    <property type="entry name" value="Exostosin_GT47"/>
</dbReference>
<dbReference type="CDD" id="cd03183">
    <property type="entry name" value="GST_C_Theta"/>
    <property type="match status" value="1"/>
</dbReference>
<keyword evidence="4" id="KW-0808">Transferase</keyword>
<organism evidence="11 12">
    <name type="scientific">Arabidopsis suecica</name>
    <name type="common">Swedish thale-cress</name>
    <name type="synonym">Cardaminopsis suecica</name>
    <dbReference type="NCBI Taxonomy" id="45249"/>
    <lineage>
        <taxon>Eukaryota</taxon>
        <taxon>Viridiplantae</taxon>
        <taxon>Streptophyta</taxon>
        <taxon>Embryophyta</taxon>
        <taxon>Tracheophyta</taxon>
        <taxon>Spermatophyta</taxon>
        <taxon>Magnoliopsida</taxon>
        <taxon>eudicotyledons</taxon>
        <taxon>Gunneridae</taxon>
        <taxon>Pentapetalae</taxon>
        <taxon>rosids</taxon>
        <taxon>malvids</taxon>
        <taxon>Brassicales</taxon>
        <taxon>Brassicaceae</taxon>
        <taxon>Camelineae</taxon>
        <taxon>Arabidopsis</taxon>
    </lineage>
</organism>
<evidence type="ECO:0000313" key="11">
    <source>
        <dbReference type="EMBL" id="KAG7611433.1"/>
    </source>
</evidence>
<dbReference type="InterPro" id="IPR004045">
    <property type="entry name" value="Glutathione_S-Trfase_N"/>
</dbReference>
<feature type="compositionally biased region" description="Polar residues" evidence="6">
    <location>
        <begin position="809"/>
        <end position="828"/>
    </location>
</feature>
<feature type="domain" description="Myb-like" evidence="8">
    <location>
        <begin position="831"/>
        <end position="904"/>
    </location>
</feature>
<dbReference type="PROSITE" id="PS50404">
    <property type="entry name" value="GST_NTER"/>
    <property type="match status" value="2"/>
</dbReference>
<feature type="compositionally biased region" description="Basic and acidic residues" evidence="6">
    <location>
        <begin position="1611"/>
        <end position="1631"/>
    </location>
</feature>
<dbReference type="EMBL" id="JAEFBJ010000005">
    <property type="protein sequence ID" value="KAG7611433.1"/>
    <property type="molecule type" value="Genomic_DNA"/>
</dbReference>
<reference evidence="11 12" key="1">
    <citation type="submission" date="2020-12" db="EMBL/GenBank/DDBJ databases">
        <title>Concerted genomic and epigenomic changes stabilize Arabidopsis allopolyploids.</title>
        <authorList>
            <person name="Chen Z."/>
        </authorList>
    </citation>
    <scope>NUCLEOTIDE SEQUENCE [LARGE SCALE GENOMIC DNA]</scope>
    <source>
        <strain evidence="11">As9502</strain>
        <tissue evidence="11">Leaf</tissue>
    </source>
</reference>
<keyword evidence="7" id="KW-1133">Transmembrane helix</keyword>
<protein>
    <recommendedName>
        <fullName evidence="2">glutathione transferase</fullName>
        <ecNumber evidence="2">2.5.1.18</ecNumber>
    </recommendedName>
</protein>
<evidence type="ECO:0000256" key="1">
    <source>
        <dbReference type="ARBA" id="ARBA00009899"/>
    </source>
</evidence>
<keyword evidence="7" id="KW-0472">Membrane</keyword>
<comment type="similarity">
    <text evidence="1">Belongs to the GST superfamily. Theta family.</text>
</comment>
<keyword evidence="12" id="KW-1185">Reference proteome</keyword>
<evidence type="ECO:0000259" key="10">
    <source>
        <dbReference type="PROSITE" id="PS50405"/>
    </source>
</evidence>
<evidence type="ECO:0000256" key="2">
    <source>
        <dbReference type="ARBA" id="ARBA00012452"/>
    </source>
</evidence>
<feature type="domain" description="Myb-like" evidence="8">
    <location>
        <begin position="1425"/>
        <end position="1498"/>
    </location>
</feature>
<dbReference type="InterPro" id="IPR001005">
    <property type="entry name" value="SANT/Myb"/>
</dbReference>
<dbReference type="InterPro" id="IPR040079">
    <property type="entry name" value="Glutathione_S-Trfase"/>
</dbReference>
<dbReference type="PANTHER" id="PTHR44750">
    <property type="entry name" value="GLUTATHIONE S-TRANSFERASE T1-RELATED"/>
    <property type="match status" value="1"/>
</dbReference>
<dbReference type="InterPro" id="IPR043377">
    <property type="entry name" value="GSTT1/2/3"/>
</dbReference>
<sequence>MVSKRKSRTSKTIEDSCIHLCSVFFRSLYYTLPALFLFFFLLYLCLSFTTGISYNNFHICIFSRKFNDPYCNTAGSKPGYQIISEENVTFAGETAGDRILDSVPVQEHKTKNKVDLNSLIELKAEEEYSKYIKPTSEDEGYALRAVIKYLYLQRSWLSPGDENLNNPRSCEGKGVYVYDLPSKFNRDLLVGCNDILPGVNLCSYFKNEGFGEAITNLGKGWFATHMYSLEPILHSRVLKHPCRVYNETQAKLFYVPYYGGYDVLRWHYRNVSEDVKDRLGIEVLKWLESKESWRRNAGKDHVFVLGKITWDFRRDKDPWGSRFLELQEMQNPTKLLIERQPWQVNDIAIPHPTYFHPRTDDDITRWQIKIMSKLRRNLVSFAGGARPDNPNNIRSTLIEQCISSNQCRFLNCTNGSCTNPKNVLDLFQDSEFCLQPPGDSATRRSVFDSLISGCIPVIFTPYTAYYQYAWHLPEDHRKYSVYISEQDVKEKRVNVVEILKAKTLKEKKDMKSYIVQQLLPGLVYGDSNAKFEKFRDAFDITFDCLLEKINSVLKTFSDTQNRRKKKMKLKVYADRMSQPSRAVLIFCKVNEIQFDEILISLGKRQQLSPEFKEINPMGKVPAIVDGRLKLFESHAILIYLSSAYASVVDHWYPNDLSKRAKIHSVLDWHHTNLRPGASGYVLNSVLAPALGLPLNPKAAAEAENILTNSLSTLETFWLKGSAKFLLGGKQPSIADLSLVCELMQLQVLDDKDRLRLLSPHKKVEQWIESTRKATMPHSDEVHEVLFRAKDRFQKQREMATASKPGPQSKIIQFSSIGGTSDGPNLVQDTTDRKARRRKWSPPDDVILISAWLNTSKDRKVVVYDEQQAHTFWKRIGAHVSNSASLANLPKREWNHCRQRWRKINDYVCKFVGCYDQALNQRASGQSEDDVFQVAYQLYYNNYMSNFKLEHAWRELRHNKKWCSTYTSENSKGGGSSKRTKLNGGGVYSSSCNPESVPIALDGEEQVMDRPLGVKSSKQKEKKVATKTMLEEREADSRSRLENLWVLDEEEQVMDLPLGVKSSKQKERKVATKTMIEEREAANFRSRLGNLWLLKEKEEREADSRSRLENLWALKEKDIEEQKKLTRMEVLKSLLGRRTGKEDVKAKTLKEKEDMRSYIVHKLVICKANLVLPQIITVLFVHQCSENFFRYAKSEEEEDEAQSVCGSNVTAISCCPHILQISLGKRQQLSPDFKDINPMGKVPAIVDDRLKLFESHAILIYLSSAYPSIVDHWYPNDLSKRAKIHSVLDWHHTNLRPGASGYVLNSVLAPALGLPLNPKAAAEAENILTNSLLVCELMQLQVLDDKDRLRLLSPHKKVEQWIENTRKATMPHFDEVHEVLFRAKDRFQKQREMATASKPGPQSKIIQFSSIGGKSDDPNLVQDKTDRKTRRRKWSPPEDVVLINAWLYTSKDRKVVVYDEQKAHAFWKRIGAYVSNSASLANLPKREWNNCKQRWRKINNHVCKFVGCYDQALNQRSSGQSEDDVFQVAYQLYYNNYMSNFKLEHAWRELRHNQKWCSTYTSENSKGGGSSKRTKLNGGGVYSSSSNPESVPIALDGEEQVMDRPLGVKSSKQKEKKEKKVATKTTIEEREADSGSRLENLWVLDEEEQVMDCPLDEDEQVMDRPLGVKSSKQKEKEVATKTTIEEREADSRSRLENLWALKEKDEWEADSRSRLGNLWAQKEKEEREAADSRSRLENLWALKEKEEREADSRSRLENLWALKEKDIEEQKKLTRMEVLKSLLGRRTGETSEKEETLKNKLIDEML</sequence>
<evidence type="ECO:0000313" key="12">
    <source>
        <dbReference type="Proteomes" id="UP000694251"/>
    </source>
</evidence>
<comment type="caution">
    <text evidence="11">The sequence shown here is derived from an EMBL/GenBank/DDBJ whole genome shotgun (WGS) entry which is preliminary data.</text>
</comment>
<feature type="domain" description="GST N-terminal" evidence="9">
    <location>
        <begin position="567"/>
        <end position="648"/>
    </location>
</feature>
<dbReference type="PANTHER" id="PTHR44750:SF1">
    <property type="entry name" value="GLUTATHIONE S-TRANSFERASE T1-RELATED"/>
    <property type="match status" value="1"/>
</dbReference>
<dbReference type="SFLD" id="SFLDG00358">
    <property type="entry name" value="Main_(cytGST)"/>
    <property type="match status" value="1"/>
</dbReference>
<dbReference type="Proteomes" id="UP000694251">
    <property type="component" value="Chromosome 5"/>
</dbReference>
<dbReference type="InterPro" id="IPR010987">
    <property type="entry name" value="Glutathione-S-Trfase_C-like"/>
</dbReference>
<dbReference type="GO" id="GO:0009407">
    <property type="term" value="P:toxin catabolic process"/>
    <property type="evidence" value="ECO:0007669"/>
    <property type="project" value="UniProtKB-ARBA"/>
</dbReference>
<evidence type="ECO:0000259" key="8">
    <source>
        <dbReference type="PROSITE" id="PS50090"/>
    </source>
</evidence>
<feature type="region of interest" description="Disordered" evidence="6">
    <location>
        <begin position="1560"/>
        <end position="1631"/>
    </location>
</feature>
<dbReference type="SFLD" id="SFLDS00019">
    <property type="entry name" value="Glutathione_Transferase_(cytos"/>
    <property type="match status" value="1"/>
</dbReference>
<evidence type="ECO:0000256" key="3">
    <source>
        <dbReference type="ARBA" id="ARBA00022575"/>
    </source>
</evidence>
<feature type="region of interest" description="Disordered" evidence="6">
    <location>
        <begin position="1389"/>
        <end position="1433"/>
    </location>
</feature>